<feature type="compositionally biased region" description="Basic and acidic residues" evidence="14">
    <location>
        <begin position="582"/>
        <end position="603"/>
    </location>
</feature>
<sequence length="765" mass="87222">MPKRLSRARPGLPAAGALLAASSFRLWLLLLLLPVPGALGVGLYTPDDPLVVFSADTLERSIFNSSSAWVVEFYASWCGHCIHFAPTWKALANDIQDWRPAVTLGVLDCAEASNQKICSDFGITGYPTLKFFKAFSTKPEDGVRLHHKADDIRSLTESIITSIESHRDLWPPACPPLEPISAAELHDFFHTNNVTYLALIFEKEDSFLGREVTLDMLQFENIAVRRVLKSNEELARSFNITTFPSGVLLVKNGSCSSIPVHVDSRPLYTDFLKKLPGVVRGDTFTPTVLPPVPPTTPGPWKVIDRRKLYMADVESAVLYTLRREATRYDFLEKEQLSAMKQYVAVLVKYFPGRLPIMNYLRNLDFWLRPKTNVSKSEWEEALRNKNELPNAWLPENPTWVACQGSKRGFPCGLWTLFHLLTVQEALLSPQPHTPPEVLPTMRGYVHYFFGCRQCADHFEAMAAESMNKVRNKDGSILWLWSRHNRVNARLAGTASEDPKFPKIQWPPKDLCWSCQITINGRLMWDERAILRFFKSHFSRGNIYLDFLKVEKGLRVRQGRDVEERDYEADRKLEGGGGGQETGRGDGEALEEEEKRTERKKPGFERSGSLEARKPSIVKMNTKTKELEENIVDLDTFSEQHFRSKALKMAGQAGFRHSRSKRDIGLVRMEDRGHQFLDYDAAWRLLQQKGLGAQQIVGIMEESEKEGGVIQRRSQWFHILGAGFSRLDVSLCIVLYFLSSMCLLGMYTFFRMRMRYRKGRPGFLQA</sequence>
<dbReference type="PROSITE" id="PS51352">
    <property type="entry name" value="THIOREDOXIN_2"/>
    <property type="match status" value="1"/>
</dbReference>
<evidence type="ECO:0000256" key="3">
    <source>
        <dbReference type="ARBA" id="ARBA00006041"/>
    </source>
</evidence>
<dbReference type="SUPFAM" id="SSF52833">
    <property type="entry name" value="Thioredoxin-like"/>
    <property type="match status" value="1"/>
</dbReference>
<evidence type="ECO:0000313" key="18">
    <source>
        <dbReference type="Ensembl" id="ENSPMRP00000005878.1"/>
    </source>
</evidence>
<dbReference type="FunFam" id="1.20.120.1960:FF:000001">
    <property type="entry name" value="Sulfhydryl oxidase"/>
    <property type="match status" value="1"/>
</dbReference>
<evidence type="ECO:0000256" key="10">
    <source>
        <dbReference type="ARBA" id="ARBA00023180"/>
    </source>
</evidence>
<accession>A0A670I1P8</accession>
<dbReference type="Pfam" id="PF00085">
    <property type="entry name" value="Thioredoxin"/>
    <property type="match status" value="1"/>
</dbReference>
<feature type="domain" description="Thioredoxin" evidence="17">
    <location>
        <begin position="8"/>
        <end position="161"/>
    </location>
</feature>
<dbReference type="FunFam" id="1.20.120.310:FF:000001">
    <property type="entry name" value="Sulfhydryl oxidase"/>
    <property type="match status" value="1"/>
</dbReference>
<evidence type="ECO:0000256" key="11">
    <source>
        <dbReference type="ARBA" id="ARBA00045804"/>
    </source>
</evidence>
<dbReference type="Gene3D" id="3.40.30.10">
    <property type="entry name" value="Glutaredoxin"/>
    <property type="match status" value="2"/>
</dbReference>
<dbReference type="CTD" id="5768"/>
<feature type="domain" description="ERV/ALR sulfhydryl oxidase" evidence="16">
    <location>
        <begin position="402"/>
        <end position="505"/>
    </location>
</feature>
<keyword evidence="6 15" id="KW-0732">Signal</keyword>
<dbReference type="GO" id="GO:0005615">
    <property type="term" value="C:extracellular space"/>
    <property type="evidence" value="ECO:0007669"/>
    <property type="project" value="TreeGrafter"/>
</dbReference>
<dbReference type="GO" id="GO:0003756">
    <property type="term" value="F:protein disulfide isomerase activity"/>
    <property type="evidence" value="ECO:0007669"/>
    <property type="project" value="TreeGrafter"/>
</dbReference>
<feature type="region of interest" description="Disordered" evidence="14">
    <location>
        <begin position="564"/>
        <end position="613"/>
    </location>
</feature>
<keyword evidence="13" id="KW-0812">Transmembrane</keyword>
<feature type="compositionally biased region" description="Basic and acidic residues" evidence="14">
    <location>
        <begin position="564"/>
        <end position="573"/>
    </location>
</feature>
<comment type="subcellular location">
    <subcellularLocation>
        <location evidence="2">Secreted</location>
    </subcellularLocation>
</comment>
<dbReference type="InterPro" id="IPR039798">
    <property type="entry name" value="Sulfhydryl_oxidase"/>
</dbReference>
<protein>
    <recommendedName>
        <fullName evidence="13">Sulfhydryl oxidase</fullName>
        <ecNumber evidence="13">1.8.3.2</ecNumber>
    </recommendedName>
</protein>
<dbReference type="PRINTS" id="PR00421">
    <property type="entry name" value="THIOREDOXIN"/>
</dbReference>
<comment type="similarity">
    <text evidence="3 13">Belongs to the quiescin-sulfhydryl oxidase (QSOX) family.</text>
</comment>
<evidence type="ECO:0000256" key="14">
    <source>
        <dbReference type="SAM" id="MobiDB-lite"/>
    </source>
</evidence>
<dbReference type="RefSeq" id="XP_028588249.1">
    <property type="nucleotide sequence ID" value="XM_028732416.1"/>
</dbReference>
<dbReference type="GO" id="GO:0016971">
    <property type="term" value="F:flavin-dependent sulfhydryl oxidase activity"/>
    <property type="evidence" value="ECO:0007669"/>
    <property type="project" value="InterPro"/>
</dbReference>
<dbReference type="PANTHER" id="PTHR22897">
    <property type="entry name" value="QUIESCIN Q6-RELATED SULFHYDRYL OXIDASE"/>
    <property type="match status" value="1"/>
</dbReference>
<keyword evidence="9" id="KW-1015">Disulfide bond</keyword>
<dbReference type="Pfam" id="PF18371">
    <property type="entry name" value="FAD_SOX"/>
    <property type="match status" value="1"/>
</dbReference>
<keyword evidence="13" id="KW-0472">Membrane</keyword>
<reference evidence="18" key="3">
    <citation type="submission" date="2025-09" db="UniProtKB">
        <authorList>
            <consortium name="Ensembl"/>
        </authorList>
    </citation>
    <scope>IDENTIFICATION</scope>
</reference>
<evidence type="ECO:0000313" key="19">
    <source>
        <dbReference type="Proteomes" id="UP000472272"/>
    </source>
</evidence>
<feature type="signal peptide" evidence="15">
    <location>
        <begin position="1"/>
        <end position="40"/>
    </location>
</feature>
<dbReference type="FunFam" id="3.40.30.10:FF:000080">
    <property type="entry name" value="Sulfhydryl oxidase"/>
    <property type="match status" value="1"/>
</dbReference>
<dbReference type="Gene3D" id="1.20.120.310">
    <property type="entry name" value="ERV/ALR sulfhydryl oxidase domain"/>
    <property type="match status" value="1"/>
</dbReference>
<dbReference type="GO" id="GO:0006457">
    <property type="term" value="P:protein folding"/>
    <property type="evidence" value="ECO:0007669"/>
    <property type="project" value="TreeGrafter"/>
</dbReference>
<dbReference type="EC" id="1.8.3.2" evidence="13"/>
<dbReference type="AlphaFoldDB" id="A0A670I1P8"/>
<dbReference type="GeneTree" id="ENSGT00940000159504"/>
<evidence type="ECO:0000259" key="17">
    <source>
        <dbReference type="PROSITE" id="PS51352"/>
    </source>
</evidence>
<organism evidence="18 19">
    <name type="scientific">Podarcis muralis</name>
    <name type="common">Wall lizard</name>
    <name type="synonym">Lacerta muralis</name>
    <dbReference type="NCBI Taxonomy" id="64176"/>
    <lineage>
        <taxon>Eukaryota</taxon>
        <taxon>Metazoa</taxon>
        <taxon>Chordata</taxon>
        <taxon>Craniata</taxon>
        <taxon>Vertebrata</taxon>
        <taxon>Euteleostomi</taxon>
        <taxon>Lepidosauria</taxon>
        <taxon>Squamata</taxon>
        <taxon>Bifurcata</taxon>
        <taxon>Unidentata</taxon>
        <taxon>Episquamata</taxon>
        <taxon>Laterata</taxon>
        <taxon>Lacertibaenia</taxon>
        <taxon>Lacertidae</taxon>
        <taxon>Podarcis</taxon>
    </lineage>
</organism>
<dbReference type="InterPro" id="IPR036249">
    <property type="entry name" value="Thioredoxin-like_sf"/>
</dbReference>
<dbReference type="InterPro" id="IPR042568">
    <property type="entry name" value="QSOX_FAD-bd_sf"/>
</dbReference>
<evidence type="ECO:0000259" key="16">
    <source>
        <dbReference type="PROSITE" id="PS51324"/>
    </source>
</evidence>
<feature type="chain" id="PRO_5025405003" description="Sulfhydryl oxidase" evidence="15">
    <location>
        <begin position="41"/>
        <end position="765"/>
    </location>
</feature>
<keyword evidence="5 13" id="KW-0285">Flavoprotein</keyword>
<dbReference type="SUPFAM" id="SSF69000">
    <property type="entry name" value="FAD-dependent thiol oxidase"/>
    <property type="match status" value="1"/>
</dbReference>
<name>A0A670I1P8_PODMU</name>
<evidence type="ECO:0000256" key="12">
    <source>
        <dbReference type="ARBA" id="ARBA00048864"/>
    </source>
</evidence>
<evidence type="ECO:0000256" key="4">
    <source>
        <dbReference type="ARBA" id="ARBA00022525"/>
    </source>
</evidence>
<feature type="transmembrane region" description="Helical" evidence="13">
    <location>
        <begin position="732"/>
        <end position="749"/>
    </location>
</feature>
<comment type="catalytic activity">
    <reaction evidence="12 13">
        <text>2 R'C(R)SH + O2 = R'C(R)S-S(R)CR' + H2O2</text>
        <dbReference type="Rhea" id="RHEA:17357"/>
        <dbReference type="ChEBI" id="CHEBI:15379"/>
        <dbReference type="ChEBI" id="CHEBI:16240"/>
        <dbReference type="ChEBI" id="CHEBI:16520"/>
        <dbReference type="ChEBI" id="CHEBI:17412"/>
        <dbReference type="EC" id="1.8.3.2"/>
    </reaction>
</comment>
<dbReference type="CDD" id="cd02992">
    <property type="entry name" value="PDI_a_QSOX"/>
    <property type="match status" value="1"/>
</dbReference>
<dbReference type="InterPro" id="IPR040986">
    <property type="entry name" value="QSOX_FAD-bd_dom"/>
</dbReference>
<evidence type="ECO:0000256" key="2">
    <source>
        <dbReference type="ARBA" id="ARBA00004613"/>
    </source>
</evidence>
<gene>
    <name evidence="18" type="primary">QSOX1</name>
</gene>
<keyword evidence="10" id="KW-0325">Glycoprotein</keyword>
<keyword evidence="13" id="KW-1133">Transmembrane helix</keyword>
<dbReference type="InterPro" id="IPR013766">
    <property type="entry name" value="Thioredoxin_domain"/>
</dbReference>
<dbReference type="KEGG" id="pmua:114598585"/>
<dbReference type="Proteomes" id="UP000472272">
    <property type="component" value="Chromosome 6"/>
</dbReference>
<comment type="function">
    <text evidence="11">Catalyzes the oxidation of sulfhydryl groups in peptide and protein thiols to disulfides with the reduction of oxygen to hydrogen peroxide. Plays a role in disulfide bond formation in a variety of extracellular proteins. In fibroblasts, required for normal incorporation of laminin into the extracellular matrix, and thereby for normal cell-cell adhesion and cell migration.</text>
</comment>
<dbReference type="OMA" id="YGELWNE"/>
<evidence type="ECO:0000256" key="8">
    <source>
        <dbReference type="ARBA" id="ARBA00023002"/>
    </source>
</evidence>
<dbReference type="OrthoDB" id="59470at2759"/>
<evidence type="ECO:0000256" key="9">
    <source>
        <dbReference type="ARBA" id="ARBA00023157"/>
    </source>
</evidence>
<comment type="cofactor">
    <cofactor evidence="1 13">
        <name>FAD</name>
        <dbReference type="ChEBI" id="CHEBI:57692"/>
    </cofactor>
</comment>
<reference evidence="18 19" key="1">
    <citation type="journal article" date="2019" name="Proc. Natl. Acad. Sci. U.S.A.">
        <title>Regulatory changes in pterin and carotenoid genes underlie balanced color polymorphisms in the wall lizard.</title>
        <authorList>
            <person name="Andrade P."/>
            <person name="Pinho C."/>
            <person name="Perez I de Lanuza G."/>
            <person name="Afonso S."/>
            <person name="Brejcha J."/>
            <person name="Rubin C.J."/>
            <person name="Wallerman O."/>
            <person name="Pereira P."/>
            <person name="Sabatino S.J."/>
            <person name="Bellati A."/>
            <person name="Pellitteri-Rosa D."/>
            <person name="Bosakova Z."/>
            <person name="Bunikis I."/>
            <person name="Carretero M.A."/>
            <person name="Feiner N."/>
            <person name="Marsik P."/>
            <person name="Pauperio F."/>
            <person name="Salvi D."/>
            <person name="Soler L."/>
            <person name="While G.M."/>
            <person name="Uller T."/>
            <person name="Font E."/>
            <person name="Andersson L."/>
            <person name="Carneiro M."/>
        </authorList>
    </citation>
    <scope>NUCLEOTIDE SEQUENCE</scope>
</reference>
<evidence type="ECO:0000256" key="13">
    <source>
        <dbReference type="RuleBase" id="RU371123"/>
    </source>
</evidence>
<reference evidence="18" key="2">
    <citation type="submission" date="2025-08" db="UniProtKB">
        <authorList>
            <consortium name="Ensembl"/>
        </authorList>
    </citation>
    <scope>IDENTIFICATION</scope>
</reference>
<dbReference type="PROSITE" id="PS51324">
    <property type="entry name" value="ERV_ALR"/>
    <property type="match status" value="1"/>
</dbReference>
<dbReference type="InterPro" id="IPR036774">
    <property type="entry name" value="ERV/ALR_sulphydryl_oxid_sf"/>
</dbReference>
<dbReference type="Gene3D" id="1.20.120.1960">
    <property type="entry name" value="QSOX sulfhydryl oxidase domain"/>
    <property type="match status" value="1"/>
</dbReference>
<keyword evidence="7 13" id="KW-0274">FAD</keyword>
<dbReference type="GeneID" id="114598585"/>
<dbReference type="FunFam" id="3.40.30.10:FF:000073">
    <property type="entry name" value="Sulfhydryl oxidase"/>
    <property type="match status" value="1"/>
</dbReference>
<keyword evidence="19" id="KW-1185">Reference proteome</keyword>
<dbReference type="InterPro" id="IPR017905">
    <property type="entry name" value="ERV/ALR_sulphydryl_oxidase"/>
</dbReference>
<proteinExistence type="inferred from homology"/>
<dbReference type="Ensembl" id="ENSPMRT00000006252.1">
    <property type="protein sequence ID" value="ENSPMRP00000005878.1"/>
    <property type="gene ID" value="ENSPMRG00000003989.1"/>
</dbReference>
<evidence type="ECO:0000256" key="1">
    <source>
        <dbReference type="ARBA" id="ARBA00001974"/>
    </source>
</evidence>
<evidence type="ECO:0000256" key="5">
    <source>
        <dbReference type="ARBA" id="ARBA00022630"/>
    </source>
</evidence>
<dbReference type="GO" id="GO:0000139">
    <property type="term" value="C:Golgi membrane"/>
    <property type="evidence" value="ECO:0007669"/>
    <property type="project" value="TreeGrafter"/>
</dbReference>
<evidence type="ECO:0000256" key="6">
    <source>
        <dbReference type="ARBA" id="ARBA00022729"/>
    </source>
</evidence>
<dbReference type="Pfam" id="PF18108">
    <property type="entry name" value="QSOX_Trx1"/>
    <property type="match status" value="1"/>
</dbReference>
<keyword evidence="8 13" id="KW-0560">Oxidoreductase</keyword>
<dbReference type="PANTHER" id="PTHR22897:SF6">
    <property type="entry name" value="SULFHYDRYL OXIDASE 1"/>
    <property type="match status" value="1"/>
</dbReference>
<dbReference type="Pfam" id="PF04777">
    <property type="entry name" value="Evr1_Alr"/>
    <property type="match status" value="1"/>
</dbReference>
<evidence type="ECO:0000256" key="7">
    <source>
        <dbReference type="ARBA" id="ARBA00022827"/>
    </source>
</evidence>
<keyword evidence="4" id="KW-0964">Secreted</keyword>
<evidence type="ECO:0000256" key="15">
    <source>
        <dbReference type="SAM" id="SignalP"/>
    </source>
</evidence>
<dbReference type="InterPro" id="IPR041269">
    <property type="entry name" value="QSOX_Trx1"/>
</dbReference>